<dbReference type="EC" id="5.6.2.1" evidence="10"/>
<dbReference type="Gene3D" id="1.10.290.10">
    <property type="entry name" value="Topoisomerase I, domain 4"/>
    <property type="match status" value="1"/>
</dbReference>
<comment type="similarity">
    <text evidence="2 10">Belongs to the type IA topoisomerase family.</text>
</comment>
<dbReference type="SUPFAM" id="SSF57783">
    <property type="entry name" value="Zinc beta-ribbon"/>
    <property type="match status" value="2"/>
</dbReference>
<dbReference type="EMBL" id="NXLS01000005">
    <property type="protein sequence ID" value="RDU62789.1"/>
    <property type="molecule type" value="Genomic_DNA"/>
</dbReference>
<dbReference type="CDD" id="cd03363">
    <property type="entry name" value="TOPRIM_TopoIA_TopoI"/>
    <property type="match status" value="1"/>
</dbReference>
<gene>
    <name evidence="10" type="primary">topA</name>
    <name evidence="13" type="ORF">CQA43_06015</name>
</gene>
<evidence type="ECO:0000256" key="2">
    <source>
        <dbReference type="ARBA" id="ARBA00009446"/>
    </source>
</evidence>
<evidence type="ECO:0000259" key="11">
    <source>
        <dbReference type="PROSITE" id="PS50880"/>
    </source>
</evidence>
<dbReference type="CDD" id="cd00186">
    <property type="entry name" value="TOP1Ac"/>
    <property type="match status" value="1"/>
</dbReference>
<keyword evidence="14" id="KW-1185">Reference proteome</keyword>
<keyword evidence="7 10" id="KW-0799">Topoisomerase</keyword>
<comment type="subunit">
    <text evidence="10">Monomer.</text>
</comment>
<dbReference type="InterPro" id="IPR013497">
    <property type="entry name" value="Topo_IA_cen"/>
</dbReference>
<keyword evidence="4" id="KW-0863">Zinc-finger</keyword>
<keyword evidence="5" id="KW-0862">Zinc</keyword>
<dbReference type="SUPFAM" id="SSF56712">
    <property type="entry name" value="Prokaryotic type I DNA topoisomerase"/>
    <property type="match status" value="1"/>
</dbReference>
<dbReference type="Proteomes" id="UP000256650">
    <property type="component" value="Unassembled WGS sequence"/>
</dbReference>
<dbReference type="PROSITE" id="PS00396">
    <property type="entry name" value="TOPO_IA_1"/>
    <property type="match status" value="1"/>
</dbReference>
<dbReference type="InterPro" id="IPR000380">
    <property type="entry name" value="Topo_IA"/>
</dbReference>
<evidence type="ECO:0000256" key="6">
    <source>
        <dbReference type="ARBA" id="ARBA00022842"/>
    </source>
</evidence>
<dbReference type="Pfam" id="PF01396">
    <property type="entry name" value="Zn_ribbon_Top1"/>
    <property type="match status" value="4"/>
</dbReference>
<evidence type="ECO:0000259" key="12">
    <source>
        <dbReference type="PROSITE" id="PS52039"/>
    </source>
</evidence>
<comment type="function">
    <text evidence="10">Releases the supercoiling and torsional tension of DNA, which is introduced during the DNA replication and transcription, by transiently cleaving and rejoining one strand of the DNA duplex. Introduces a single-strand break via transesterification at a target site in duplex DNA. The scissile phosphodiester is attacked by the catalytic tyrosine of the enzyme, resulting in the formation of a DNA-(5'-phosphotyrosyl)-enzyme intermediate and the expulsion of a 3'-OH DNA strand. The free DNA strand then undergoes passage around the unbroken strand, thus removing DNA supercoils. Finally, in the religation step, the DNA 3'-OH attacks the covalent intermediate to expel the active-site tyrosine and restore the DNA phosphodiester backbone.</text>
</comment>
<feature type="site" description="Interaction with DNA" evidence="10">
    <location>
        <position position="140"/>
    </location>
</feature>
<dbReference type="PROSITE" id="PS50880">
    <property type="entry name" value="TOPRIM"/>
    <property type="match status" value="1"/>
</dbReference>
<dbReference type="Pfam" id="PF01751">
    <property type="entry name" value="Toprim"/>
    <property type="match status" value="1"/>
</dbReference>
<dbReference type="PRINTS" id="PR00417">
    <property type="entry name" value="PRTPISMRASEI"/>
</dbReference>
<evidence type="ECO:0000256" key="10">
    <source>
        <dbReference type="HAMAP-Rule" id="MF_00952"/>
    </source>
</evidence>
<dbReference type="OrthoDB" id="9804262at2"/>
<dbReference type="AlphaFoldDB" id="A0A3D8IC96"/>
<dbReference type="SMART" id="SM00437">
    <property type="entry name" value="TOP1Ac"/>
    <property type="match status" value="1"/>
</dbReference>
<dbReference type="InterPro" id="IPR003602">
    <property type="entry name" value="Topo_IA_DNA-bd_dom"/>
</dbReference>
<feature type="site" description="Interaction with DNA" evidence="10">
    <location>
        <position position="148"/>
    </location>
</feature>
<feature type="site" description="Interaction with DNA" evidence="10">
    <location>
        <position position="143"/>
    </location>
</feature>
<accession>A0A3D8IC96</accession>
<comment type="catalytic activity">
    <reaction evidence="1 10">
        <text>ATP-independent breakage of single-stranded DNA, followed by passage and rejoining.</text>
        <dbReference type="EC" id="5.6.2.1"/>
    </reaction>
</comment>
<dbReference type="NCBIfam" id="TIGR01051">
    <property type="entry name" value="topA_bact"/>
    <property type="match status" value="1"/>
</dbReference>
<feature type="domain" description="Toprim" evidence="11">
    <location>
        <begin position="2"/>
        <end position="113"/>
    </location>
</feature>
<dbReference type="InterPro" id="IPR006171">
    <property type="entry name" value="TOPRIM_dom"/>
</dbReference>
<dbReference type="PROSITE" id="PS52039">
    <property type="entry name" value="TOPO_IA_2"/>
    <property type="match status" value="1"/>
</dbReference>
<evidence type="ECO:0000256" key="8">
    <source>
        <dbReference type="ARBA" id="ARBA00023125"/>
    </source>
</evidence>
<dbReference type="SMART" id="SM00493">
    <property type="entry name" value="TOPRIM"/>
    <property type="match status" value="1"/>
</dbReference>
<keyword evidence="8 10" id="KW-0238">DNA-binding</keyword>
<dbReference type="GO" id="GO:0003677">
    <property type="term" value="F:DNA binding"/>
    <property type="evidence" value="ECO:0007669"/>
    <property type="project" value="UniProtKB-KW"/>
</dbReference>
<evidence type="ECO:0000313" key="14">
    <source>
        <dbReference type="Proteomes" id="UP000256650"/>
    </source>
</evidence>
<dbReference type="InterPro" id="IPR034149">
    <property type="entry name" value="TOPRIM_TopoI"/>
</dbReference>
<dbReference type="Pfam" id="PF01131">
    <property type="entry name" value="Topoisom_bac"/>
    <property type="match status" value="1"/>
</dbReference>
<dbReference type="Gene3D" id="1.10.460.10">
    <property type="entry name" value="Topoisomerase I, domain 2"/>
    <property type="match status" value="1"/>
</dbReference>
<reference evidence="13 14" key="1">
    <citation type="submission" date="2018-04" db="EMBL/GenBank/DDBJ databases">
        <title>Novel Campyloabacter and Helicobacter Species and Strains.</title>
        <authorList>
            <person name="Mannion A.J."/>
            <person name="Shen Z."/>
            <person name="Fox J.G."/>
        </authorList>
    </citation>
    <scope>NUCLEOTIDE SEQUENCE [LARGE SCALE GENOMIC DNA]</scope>
    <source>
        <strain evidence="13 14">MIT 99-5101</strain>
    </source>
</reference>
<evidence type="ECO:0000256" key="4">
    <source>
        <dbReference type="ARBA" id="ARBA00022771"/>
    </source>
</evidence>
<dbReference type="InterPro" id="IPR023405">
    <property type="entry name" value="Topo_IA_core_domain"/>
</dbReference>
<keyword evidence="6" id="KW-0460">Magnesium</keyword>
<keyword evidence="9 10" id="KW-0413">Isomerase</keyword>
<dbReference type="InterPro" id="IPR005733">
    <property type="entry name" value="TopoI_bac-type"/>
</dbReference>
<dbReference type="InterPro" id="IPR003601">
    <property type="entry name" value="Topo_IA_2"/>
</dbReference>
<feature type="region of interest" description="Interaction with DNA" evidence="10">
    <location>
        <begin position="163"/>
        <end position="168"/>
    </location>
</feature>
<dbReference type="Gene3D" id="3.40.50.140">
    <property type="match status" value="1"/>
</dbReference>
<dbReference type="PANTHER" id="PTHR42785">
    <property type="entry name" value="DNA TOPOISOMERASE, TYPE IA, CORE"/>
    <property type="match status" value="1"/>
</dbReference>
<evidence type="ECO:0000256" key="1">
    <source>
        <dbReference type="ARBA" id="ARBA00000213"/>
    </source>
</evidence>
<dbReference type="GeneID" id="82535845"/>
<evidence type="ECO:0000313" key="13">
    <source>
        <dbReference type="EMBL" id="RDU62789.1"/>
    </source>
</evidence>
<dbReference type="InterPro" id="IPR013825">
    <property type="entry name" value="Topo_IA_cen_sub2"/>
</dbReference>
<dbReference type="InterPro" id="IPR023406">
    <property type="entry name" value="Topo_IA_AS"/>
</dbReference>
<keyword evidence="3" id="KW-0479">Metal-binding</keyword>
<dbReference type="InterPro" id="IPR013498">
    <property type="entry name" value="Topo_IA_Znf"/>
</dbReference>
<organism evidence="13 14">
    <name type="scientific">Helicobacter ganmani</name>
    <dbReference type="NCBI Taxonomy" id="60246"/>
    <lineage>
        <taxon>Bacteria</taxon>
        <taxon>Pseudomonadati</taxon>
        <taxon>Campylobacterota</taxon>
        <taxon>Epsilonproteobacteria</taxon>
        <taxon>Campylobacterales</taxon>
        <taxon>Helicobacteraceae</taxon>
        <taxon>Helicobacter</taxon>
    </lineage>
</organism>
<dbReference type="GO" id="GO:0003917">
    <property type="term" value="F:DNA topoisomerase type I (single strand cut, ATP-independent) activity"/>
    <property type="evidence" value="ECO:0007669"/>
    <property type="project" value="UniProtKB-UniRule"/>
</dbReference>
<dbReference type="InterPro" id="IPR013826">
    <property type="entry name" value="Topo_IA_cen_sub3"/>
</dbReference>
<evidence type="ECO:0000256" key="7">
    <source>
        <dbReference type="ARBA" id="ARBA00023029"/>
    </source>
</evidence>
<evidence type="ECO:0000256" key="9">
    <source>
        <dbReference type="ARBA" id="ARBA00023235"/>
    </source>
</evidence>
<name>A0A3D8IC96_9HELI</name>
<evidence type="ECO:0000256" key="5">
    <source>
        <dbReference type="ARBA" id="ARBA00022833"/>
    </source>
</evidence>
<dbReference type="InterPro" id="IPR028612">
    <property type="entry name" value="Topoisom_1_IA"/>
</dbReference>
<dbReference type="Gene3D" id="2.70.20.10">
    <property type="entry name" value="Topoisomerase I, domain 3"/>
    <property type="match status" value="1"/>
</dbReference>
<protein>
    <recommendedName>
        <fullName evidence="10">DNA topoisomerase 1</fullName>
        <ecNumber evidence="10">5.6.2.1</ecNumber>
    </recommendedName>
    <alternativeName>
        <fullName evidence="10">DNA topoisomerase I</fullName>
    </alternativeName>
</protein>
<feature type="site" description="Interaction with DNA" evidence="10">
    <location>
        <position position="139"/>
    </location>
</feature>
<dbReference type="RefSeq" id="WP_115551715.1">
    <property type="nucleotide sequence ID" value="NZ_CAOOSM010000001.1"/>
</dbReference>
<dbReference type="GO" id="GO:0005694">
    <property type="term" value="C:chromosome"/>
    <property type="evidence" value="ECO:0007669"/>
    <property type="project" value="InterPro"/>
</dbReference>
<feature type="site" description="Interaction with DNA" evidence="10">
    <location>
        <position position="490"/>
    </location>
</feature>
<dbReference type="SMART" id="SM00436">
    <property type="entry name" value="TOP1Bc"/>
    <property type="match status" value="1"/>
</dbReference>
<dbReference type="InterPro" id="IPR013824">
    <property type="entry name" value="Topo_IA_cen_sub1"/>
</dbReference>
<feature type="domain" description="Topo IA-type catalytic" evidence="12">
    <location>
        <begin position="129"/>
        <end position="559"/>
    </location>
</feature>
<feature type="active site" description="O-(5'-phospho-DNA)-tyrosine intermediate" evidence="10">
    <location>
        <position position="303"/>
    </location>
</feature>
<feature type="site" description="Interaction with DNA" evidence="10">
    <location>
        <position position="32"/>
    </location>
</feature>
<dbReference type="GO" id="GO:0008270">
    <property type="term" value="F:zinc ion binding"/>
    <property type="evidence" value="ECO:0007669"/>
    <property type="project" value="UniProtKB-KW"/>
</dbReference>
<dbReference type="Gene3D" id="3.30.65.10">
    <property type="entry name" value="Bacterial Topoisomerase I, domain 1"/>
    <property type="match status" value="3"/>
</dbReference>
<feature type="site" description="Interaction with DNA" evidence="10">
    <location>
        <position position="305"/>
    </location>
</feature>
<dbReference type="PANTHER" id="PTHR42785:SF1">
    <property type="entry name" value="DNA TOPOISOMERASE"/>
    <property type="match status" value="1"/>
</dbReference>
<dbReference type="HAMAP" id="MF_00952">
    <property type="entry name" value="Topoisom_1_prok"/>
    <property type="match status" value="1"/>
</dbReference>
<dbReference type="GO" id="GO:0006265">
    <property type="term" value="P:DNA topological change"/>
    <property type="evidence" value="ECO:0007669"/>
    <property type="project" value="UniProtKB-UniRule"/>
</dbReference>
<evidence type="ECO:0000256" key="3">
    <source>
        <dbReference type="ARBA" id="ARBA00022723"/>
    </source>
</evidence>
<comment type="caution">
    <text evidence="10">Lacks conserved residue(s) required for the propagation of feature annotation.</text>
</comment>
<sequence length="746" mass="84642">MKSLIIVESPTKARTIKNFLGSKYEVIASKGHIRDLPKHTFGIKIEDQNFIPEYKIDESHKAVVSELKKLAKSAKEIYIATDEDREGEAIGYHIATAIDKDPHKLPRIVFHEITQKAIEDSLKHPRLIDMDKVNAQQARRLLDRIVGYRLSPLIASKIQRGLSAGRVQSSALKIVVDKEKEILNFKPITYYTIESSFVTLDKKVNGIEAELVEFKGKKLDKLSIKTEKEAKGIVESLKKSSFSIQNIETKRRKTATPPPFMTSTLQQSASSLLGFSPSRTMQTAQKLYEGVMTHQGSMGVITYMRTDSLNIAKIAQEEARKLIVKTYGKEYVPTKPKIYATKAKGAQEAHEAIRPTLMDFTPQIAAQYLKGDELKLYTLIYKRFFASQMSDAEFELQNLWIGNDIALLKASGRKLLFDGFYRMLGNEDKDKLLPTLEVGSALRLEKCKDEKRETEPPSRFSEASLIKTLESLGIGRPSTYAPTISLLTSRDYITIEKKQIKPQEVAFKVVELLEQHFNEIVDSKFTANLEEKLDEVAESKQDWQQLLWHFYEPFIQKISEGKTKIQSQKLAIPIGKSCPLCGKELVRRNSRYGEFVGCSGYPKCKYIQKESNLSNEESQSFGICEKCGKEMVKKRGRNGEFLACSGYPECKNTKPLNPSQRSAPQALEGVKCPKCGGNILERNGRYGKFYSCRNHPKCDFVAKFPPINQKCPKCNSLLMRRTFRNKPILECSNPECKERMDDIQST</sequence>
<proteinExistence type="inferred from homology"/>
<comment type="caution">
    <text evidence="13">The sequence shown here is derived from an EMBL/GenBank/DDBJ whole genome shotgun (WGS) entry which is preliminary data.</text>
</comment>